<dbReference type="InterPro" id="IPR050810">
    <property type="entry name" value="Bact_Secretion_Sys_Channel"/>
</dbReference>
<feature type="domain" description="Type II/III secretion system secretin-like" evidence="2">
    <location>
        <begin position="255"/>
        <end position="418"/>
    </location>
</feature>
<evidence type="ECO:0000259" key="2">
    <source>
        <dbReference type="Pfam" id="PF00263"/>
    </source>
</evidence>
<dbReference type="OrthoDB" id="9775455at2"/>
<dbReference type="InterPro" id="IPR004846">
    <property type="entry name" value="T2SS/T3SS_dom"/>
</dbReference>
<dbReference type="InterPro" id="IPR001775">
    <property type="entry name" value="GspD/PilQ"/>
</dbReference>
<keyword evidence="5" id="KW-1185">Reference proteome</keyword>
<organism evidence="4 5">
    <name type="scientific">Paraburkholderia acidisoli</name>
    <dbReference type="NCBI Taxonomy" id="2571748"/>
    <lineage>
        <taxon>Bacteria</taxon>
        <taxon>Pseudomonadati</taxon>
        <taxon>Pseudomonadota</taxon>
        <taxon>Betaproteobacteria</taxon>
        <taxon>Burkholderiales</taxon>
        <taxon>Burkholderiaceae</taxon>
        <taxon>Paraburkholderia</taxon>
    </lineage>
</organism>
<dbReference type="Proteomes" id="UP000433577">
    <property type="component" value="Chromosome 1"/>
</dbReference>
<dbReference type="Pfam" id="PF13629">
    <property type="entry name" value="T2SS-T3SS_pil_N"/>
    <property type="match status" value="1"/>
</dbReference>
<dbReference type="PANTHER" id="PTHR30332">
    <property type="entry name" value="PROBABLE GENERAL SECRETION PATHWAY PROTEIN D"/>
    <property type="match status" value="1"/>
</dbReference>
<dbReference type="EMBL" id="CP046913">
    <property type="protein sequence ID" value="QGZ62814.1"/>
    <property type="molecule type" value="Genomic_DNA"/>
</dbReference>
<dbReference type="RefSeq" id="WP_158951812.1">
    <property type="nucleotide sequence ID" value="NZ_CP046913.1"/>
</dbReference>
<evidence type="ECO:0000313" key="5">
    <source>
        <dbReference type="Proteomes" id="UP000433577"/>
    </source>
</evidence>
<sequence>MTVAHAAGPMRTVPGAASASGAANSPMIYATPSAPVAEAPGTPLAVGTGKGVMLRLPAPATAVFVADPDIADVHVPNSQAVFVLGKKAGSTTLYALGANNKTILQRTVVVNTDIDALHDMLATRFPALTLHVEAAPGSLLVAGQVPSAADADAVVQTLKPYLHDKESLINRLTVTRSMQVNLHVRIAEVDRTVTQQFGVNWSAVGGMWGNFIGGMLSGRTIQDTSGVYQIASSNAFSTLLGFKAGKTNIQALIDALDQEGLITMLAEPNLTAMSGETASFLAGGEFPIPVSQSGSSGGSIGVEFKPFGVSLNFTPTVLSDNRISLKVNPEVSQIDSTASITTNGISIPGLSVRRLSTTVELGSGQSFAIGGLLTSDSSDTLAALPGIGTLPVLGKLFSSRQYQDKKTELVVIITPYLVNPTDGNRLRTPLDTLISPSGDIEYGVQRSLGIDPLSGDTPRLVGAAGFVY</sequence>
<accession>A0A7Z2JGU3</accession>
<gene>
    <name evidence="4" type="ORF">FAZ98_00675</name>
</gene>
<comment type="similarity">
    <text evidence="1">Belongs to the bacterial secretin family.</text>
</comment>
<reference evidence="4 5" key="1">
    <citation type="submission" date="2019-12" db="EMBL/GenBank/DDBJ databases">
        <title>Paraburkholderia acidiphila 7Q-K02 sp. nov and Paraburkholderia acidisoli DHF22 sp. nov., two strains isolated from forest soil.</title>
        <authorList>
            <person name="Gao Z."/>
            <person name="Qiu L."/>
        </authorList>
    </citation>
    <scope>NUCLEOTIDE SEQUENCE [LARGE SCALE GENOMIC DNA]</scope>
    <source>
        <strain evidence="4 5">DHF22</strain>
    </source>
</reference>
<feature type="domain" description="Pilus formation protein N-terminal" evidence="3">
    <location>
        <begin position="43"/>
        <end position="111"/>
    </location>
</feature>
<dbReference type="PANTHER" id="PTHR30332:SF17">
    <property type="entry name" value="TYPE IV PILIATION SYSTEM PROTEIN DR_0774-RELATED"/>
    <property type="match status" value="1"/>
</dbReference>
<dbReference type="GO" id="GO:0015627">
    <property type="term" value="C:type II protein secretion system complex"/>
    <property type="evidence" value="ECO:0007669"/>
    <property type="project" value="TreeGrafter"/>
</dbReference>
<dbReference type="GO" id="GO:0009306">
    <property type="term" value="P:protein secretion"/>
    <property type="evidence" value="ECO:0007669"/>
    <property type="project" value="InterPro"/>
</dbReference>
<evidence type="ECO:0000256" key="1">
    <source>
        <dbReference type="RuleBase" id="RU004003"/>
    </source>
</evidence>
<dbReference type="Pfam" id="PF00263">
    <property type="entry name" value="Secretin"/>
    <property type="match status" value="1"/>
</dbReference>
<evidence type="ECO:0000313" key="4">
    <source>
        <dbReference type="EMBL" id="QGZ62814.1"/>
    </source>
</evidence>
<proteinExistence type="inferred from homology"/>
<dbReference type="KEGG" id="pacs:FAZ98_00675"/>
<evidence type="ECO:0000259" key="3">
    <source>
        <dbReference type="Pfam" id="PF13629"/>
    </source>
</evidence>
<name>A0A7Z2JGU3_9BURK</name>
<dbReference type="PRINTS" id="PR00811">
    <property type="entry name" value="BCTERIALGSPD"/>
</dbReference>
<dbReference type="AlphaFoldDB" id="A0A7Z2JGU3"/>
<protein>
    <submittedName>
        <fullName evidence="4">Type II and III secretion system protein family protein</fullName>
    </submittedName>
</protein>
<dbReference type="InterPro" id="IPR032789">
    <property type="entry name" value="T2SS-T3SS_pil_N"/>
</dbReference>